<dbReference type="SUPFAM" id="SSF53335">
    <property type="entry name" value="S-adenosyl-L-methionine-dependent methyltransferases"/>
    <property type="match status" value="1"/>
</dbReference>
<protein>
    <submittedName>
        <fullName evidence="5">Methyltransferase type 11</fullName>
    </submittedName>
</protein>
<comment type="similarity">
    <text evidence="1">Belongs to the methyltransferase superfamily.</text>
</comment>
<sequence length="256" mass="27905">MTSFTDHFAPVAADYGRHRPGYPPALFAWLASLAPHQALAWDCATGTGQAARGLAEHFQRVLATDASNAQIRAAEAVPGVDYRVAPATECPADDGSVALVTVAQALHWFNGDPFHRELRRVLSPAGLLAAWSYGRLETGEPALDALLRALHDETLGPWWPSERRHVLNGYRDLALPFEPLETPDFAMHCHWNLPQLLGYLSTWSAVARCRQATGQDPLADLAAALAARWGDPEQSRTVRWPLSLRVTRASGAPAHA</sequence>
<dbReference type="KEGG" id="tgr:Tgr7_0132"/>
<evidence type="ECO:0000259" key="4">
    <source>
        <dbReference type="Pfam" id="PF08241"/>
    </source>
</evidence>
<evidence type="ECO:0000256" key="3">
    <source>
        <dbReference type="ARBA" id="ARBA00022679"/>
    </source>
</evidence>
<dbReference type="eggNOG" id="COG2226">
    <property type="taxonomic scope" value="Bacteria"/>
</dbReference>
<dbReference type="HOGENOM" id="CLU_049344_5_1_6"/>
<dbReference type="InterPro" id="IPR029063">
    <property type="entry name" value="SAM-dependent_MTases_sf"/>
</dbReference>
<dbReference type="EMBL" id="CP001339">
    <property type="protein sequence ID" value="ACL71235.1"/>
    <property type="molecule type" value="Genomic_DNA"/>
</dbReference>
<dbReference type="PANTHER" id="PTHR44942">
    <property type="entry name" value="METHYLTRANSF_11 DOMAIN-CONTAINING PROTEIN"/>
    <property type="match status" value="1"/>
</dbReference>
<dbReference type="Pfam" id="PF08241">
    <property type="entry name" value="Methyltransf_11"/>
    <property type="match status" value="1"/>
</dbReference>
<dbReference type="InterPro" id="IPR051052">
    <property type="entry name" value="Diverse_substrate_MTase"/>
</dbReference>
<reference evidence="5 6" key="1">
    <citation type="journal article" date="2011" name="Stand. Genomic Sci.">
        <title>Complete genome sequence of 'Thioalkalivibrio sulfidophilus' HL-EbGr7.</title>
        <authorList>
            <person name="Muyzer G."/>
            <person name="Sorokin D.Y."/>
            <person name="Mavromatis K."/>
            <person name="Lapidus A."/>
            <person name="Clum A."/>
            <person name="Ivanova N."/>
            <person name="Pati A."/>
            <person name="d'Haeseleer P."/>
            <person name="Woyke T."/>
            <person name="Kyrpides N.C."/>
        </authorList>
    </citation>
    <scope>NUCLEOTIDE SEQUENCE [LARGE SCALE GENOMIC DNA]</scope>
    <source>
        <strain evidence="5 6">HL-EbGR7</strain>
    </source>
</reference>
<evidence type="ECO:0000256" key="2">
    <source>
        <dbReference type="ARBA" id="ARBA00022603"/>
    </source>
</evidence>
<evidence type="ECO:0000256" key="1">
    <source>
        <dbReference type="ARBA" id="ARBA00008361"/>
    </source>
</evidence>
<dbReference type="PANTHER" id="PTHR44942:SF4">
    <property type="entry name" value="METHYLTRANSFERASE TYPE 11 DOMAIN-CONTAINING PROTEIN"/>
    <property type="match status" value="1"/>
</dbReference>
<keyword evidence="3 5" id="KW-0808">Transferase</keyword>
<dbReference type="OrthoDB" id="9797252at2"/>
<dbReference type="GO" id="GO:0032259">
    <property type="term" value="P:methylation"/>
    <property type="evidence" value="ECO:0007669"/>
    <property type="project" value="UniProtKB-KW"/>
</dbReference>
<name>B8GTH5_THISH</name>
<dbReference type="AlphaFoldDB" id="B8GTH5"/>
<dbReference type="GO" id="GO:0008757">
    <property type="term" value="F:S-adenosylmethionine-dependent methyltransferase activity"/>
    <property type="evidence" value="ECO:0007669"/>
    <property type="project" value="InterPro"/>
</dbReference>
<keyword evidence="2 5" id="KW-0489">Methyltransferase</keyword>
<dbReference type="InterPro" id="IPR013216">
    <property type="entry name" value="Methyltransf_11"/>
</dbReference>
<accession>B8GTH5</accession>
<proteinExistence type="inferred from homology"/>
<dbReference type="RefSeq" id="WP_012636724.1">
    <property type="nucleotide sequence ID" value="NC_011901.1"/>
</dbReference>
<evidence type="ECO:0000313" key="5">
    <source>
        <dbReference type="EMBL" id="ACL71235.1"/>
    </source>
</evidence>
<gene>
    <name evidence="5" type="ordered locus">Tgr7_0132</name>
</gene>
<dbReference type="CDD" id="cd02440">
    <property type="entry name" value="AdoMet_MTases"/>
    <property type="match status" value="1"/>
</dbReference>
<feature type="domain" description="Methyltransferase type 11" evidence="4">
    <location>
        <begin position="42"/>
        <end position="129"/>
    </location>
</feature>
<dbReference type="Gene3D" id="3.40.50.150">
    <property type="entry name" value="Vaccinia Virus protein VP39"/>
    <property type="match status" value="1"/>
</dbReference>
<organism evidence="5 6">
    <name type="scientific">Thioalkalivibrio sulfidiphilus (strain HL-EbGR7)</name>
    <dbReference type="NCBI Taxonomy" id="396588"/>
    <lineage>
        <taxon>Bacteria</taxon>
        <taxon>Pseudomonadati</taxon>
        <taxon>Pseudomonadota</taxon>
        <taxon>Gammaproteobacteria</taxon>
        <taxon>Chromatiales</taxon>
        <taxon>Ectothiorhodospiraceae</taxon>
        <taxon>Thioalkalivibrio</taxon>
    </lineage>
</organism>
<keyword evidence="6" id="KW-1185">Reference proteome</keyword>
<dbReference type="Proteomes" id="UP000002383">
    <property type="component" value="Chromosome"/>
</dbReference>
<evidence type="ECO:0000313" key="6">
    <source>
        <dbReference type="Proteomes" id="UP000002383"/>
    </source>
</evidence>